<keyword evidence="2" id="KW-1185">Reference proteome</keyword>
<dbReference type="Proteomes" id="UP000829398">
    <property type="component" value="Chromosome 2"/>
</dbReference>
<evidence type="ECO:0000313" key="2">
    <source>
        <dbReference type="Proteomes" id="UP000829398"/>
    </source>
</evidence>
<comment type="caution">
    <text evidence="1">The sequence shown here is derived from an EMBL/GenBank/DDBJ whole genome shotgun (WGS) entry which is preliminary data.</text>
</comment>
<proteinExistence type="predicted"/>
<gene>
    <name evidence="1" type="ORF">KPL71_004253</name>
</gene>
<accession>A0ACB8N4D7</accession>
<protein>
    <submittedName>
        <fullName evidence="1">Uncharacterized protein</fullName>
    </submittedName>
</protein>
<dbReference type="EMBL" id="CM039171">
    <property type="protein sequence ID" value="KAH9792732.1"/>
    <property type="molecule type" value="Genomic_DNA"/>
</dbReference>
<reference evidence="2" key="1">
    <citation type="journal article" date="2023" name="Hortic. Res.">
        <title>A chromosome-level phased genome enabling allele-level studies in sweet orange: a case study on citrus Huanglongbing tolerance.</title>
        <authorList>
            <person name="Wu B."/>
            <person name="Yu Q."/>
            <person name="Deng Z."/>
            <person name="Duan Y."/>
            <person name="Luo F."/>
            <person name="Gmitter F. Jr."/>
        </authorList>
    </citation>
    <scope>NUCLEOTIDE SEQUENCE [LARGE SCALE GENOMIC DNA]</scope>
    <source>
        <strain evidence="2">cv. Valencia</strain>
    </source>
</reference>
<organism evidence="1 2">
    <name type="scientific">Citrus sinensis</name>
    <name type="common">Sweet orange</name>
    <name type="synonym">Citrus aurantium var. sinensis</name>
    <dbReference type="NCBI Taxonomy" id="2711"/>
    <lineage>
        <taxon>Eukaryota</taxon>
        <taxon>Viridiplantae</taxon>
        <taxon>Streptophyta</taxon>
        <taxon>Embryophyta</taxon>
        <taxon>Tracheophyta</taxon>
        <taxon>Spermatophyta</taxon>
        <taxon>Magnoliopsida</taxon>
        <taxon>eudicotyledons</taxon>
        <taxon>Gunneridae</taxon>
        <taxon>Pentapetalae</taxon>
        <taxon>rosids</taxon>
        <taxon>malvids</taxon>
        <taxon>Sapindales</taxon>
        <taxon>Rutaceae</taxon>
        <taxon>Aurantioideae</taxon>
        <taxon>Citrus</taxon>
    </lineage>
</organism>
<evidence type="ECO:0000313" key="1">
    <source>
        <dbReference type="EMBL" id="KAH9792732.1"/>
    </source>
</evidence>
<sequence>MLDTRFKQYQDAIVGTVLTTLHAGSVLLTFYPNFNLSLQDTKMSTALKVQVQIQGAEQISSAKMATLHHQLVYRLQNHALDLPTPDNHSDALMVLVESDQIPTIIQIPRQIPHHELIKLMPLEWISNYEKFHNNSAPIQTSESMFERRPDGTVRMNFQPPPSTSQPLPSAPQEPPRCDPNCPYWDDWEEDDQDSKRKRKPKKKIHSPCNHTEAKPPYGPPPPLAPVPIYKKELETFPPNLSQTSTPQPVVCMMFSSSSKDYSFNFPSLEAQSDSQKKVMTKPFIPSAITSAGHLKEPKPFESVLNWQTENARAQNDTLVDIHKRVDKINLQTDQVKTKVDSITLQMQQIYQDLQSIISQLDADLRVMLSQRYYGPEFDQKEREIRRLKAELDQIESEKHRPTHFTKSPPIPTIKTDTSVTESKIESSISTIDSEGAYADITKLLMAQPKETEPAQPSQPESYFEIPSNIDEPVESSTHQPPQPQAQNTYKPSNGPWFTFDDIPTVKWRKKLTEMSAWVDLQMIRLGATIELVLKEFVTCFTGSLRDWFDSLGPYRQLQFVQLPNISSALAILHEQFIGEPSAVFEVARRDYLNMKCCYLNTKDLDFHYKRMSILFYKLNGFNDHTLKHVFLASLPEELQPEIQRQLTVHILNLGNISLGKIFHIAKGCLEKLCEQK</sequence>
<name>A0ACB8N4D7_CITSI</name>